<dbReference type="SUPFAM" id="SSF52540">
    <property type="entry name" value="P-loop containing nucleoside triphosphate hydrolases"/>
    <property type="match status" value="1"/>
</dbReference>
<dbReference type="Pfam" id="PF13476">
    <property type="entry name" value="AAA_23"/>
    <property type="match status" value="1"/>
</dbReference>
<dbReference type="OrthoDB" id="9810873at2"/>
<dbReference type="RefSeq" id="WP_063555976.1">
    <property type="nucleotide sequence ID" value="NZ_LITT01000035.1"/>
</dbReference>
<dbReference type="PANTHER" id="PTHR43581:SF2">
    <property type="entry name" value="EXCINUCLEASE ATPASE SUBUNIT"/>
    <property type="match status" value="1"/>
</dbReference>
<reference evidence="2 3" key="1">
    <citation type="journal article" date="2015" name="Biotechnol. Bioeng.">
        <title>Genome sequence and phenotypic characterization of Caulobacter segnis.</title>
        <authorList>
            <person name="Patel S."/>
            <person name="Fletcher B."/>
            <person name="Scott D.C."/>
            <person name="Ely B."/>
        </authorList>
    </citation>
    <scope>NUCLEOTIDE SEQUENCE [LARGE SCALE GENOMIC DNA]</scope>
    <source>
        <strain evidence="2 3">ERI-2</strain>
    </source>
</reference>
<dbReference type="EMBL" id="LITT01000035">
    <property type="protein sequence ID" value="OAA84679.1"/>
    <property type="molecule type" value="Genomic_DNA"/>
</dbReference>
<feature type="domain" description="AAA+ ATPase" evidence="1">
    <location>
        <begin position="47"/>
        <end position="302"/>
    </location>
</feature>
<comment type="caution">
    <text evidence="2">The sequence shown here is derived from an EMBL/GenBank/DDBJ whole genome shotgun (WGS) entry which is preliminary data.</text>
</comment>
<dbReference type="SMART" id="SM00382">
    <property type="entry name" value="AAA"/>
    <property type="match status" value="1"/>
</dbReference>
<dbReference type="InterPro" id="IPR027417">
    <property type="entry name" value="P-loop_NTPase"/>
</dbReference>
<organism evidence="2 3">
    <name type="scientific">Clostridium ljungdahlii</name>
    <dbReference type="NCBI Taxonomy" id="1538"/>
    <lineage>
        <taxon>Bacteria</taxon>
        <taxon>Bacillati</taxon>
        <taxon>Bacillota</taxon>
        <taxon>Clostridia</taxon>
        <taxon>Eubacteriales</taxon>
        <taxon>Clostridiaceae</taxon>
        <taxon>Clostridium</taxon>
    </lineage>
</organism>
<dbReference type="AlphaFoldDB" id="A0A168MH23"/>
<dbReference type="PATRIC" id="fig|1538.10.peg.2470"/>
<dbReference type="Pfam" id="PF13304">
    <property type="entry name" value="AAA_21"/>
    <property type="match status" value="1"/>
</dbReference>
<dbReference type="GO" id="GO:0006302">
    <property type="term" value="P:double-strand break repair"/>
    <property type="evidence" value="ECO:0007669"/>
    <property type="project" value="InterPro"/>
</dbReference>
<dbReference type="InterPro" id="IPR051396">
    <property type="entry name" value="Bact_Antivir_Def_Nuclease"/>
</dbReference>
<dbReference type="GO" id="GO:0005524">
    <property type="term" value="F:ATP binding"/>
    <property type="evidence" value="ECO:0007669"/>
    <property type="project" value="InterPro"/>
</dbReference>
<dbReference type="Proteomes" id="UP000077407">
    <property type="component" value="Unassembled WGS sequence"/>
</dbReference>
<evidence type="ECO:0000259" key="1">
    <source>
        <dbReference type="SMART" id="SM00382"/>
    </source>
</evidence>
<proteinExistence type="predicted"/>
<gene>
    <name evidence="2" type="ORF">WY13_02578</name>
</gene>
<name>A0A168MH23_9CLOT</name>
<dbReference type="InterPro" id="IPR003593">
    <property type="entry name" value="AAA+_ATPase"/>
</dbReference>
<dbReference type="PANTHER" id="PTHR43581">
    <property type="entry name" value="ATP/GTP PHOSPHATASE"/>
    <property type="match status" value="1"/>
</dbReference>
<evidence type="ECO:0000313" key="2">
    <source>
        <dbReference type="EMBL" id="OAA84679.1"/>
    </source>
</evidence>
<dbReference type="GO" id="GO:0016887">
    <property type="term" value="F:ATP hydrolysis activity"/>
    <property type="evidence" value="ECO:0007669"/>
    <property type="project" value="InterPro"/>
</dbReference>
<dbReference type="Gene3D" id="3.40.50.300">
    <property type="entry name" value="P-loop containing nucleotide triphosphate hydrolases"/>
    <property type="match status" value="1"/>
</dbReference>
<protein>
    <recommendedName>
        <fullName evidence="1">AAA+ ATPase domain-containing protein</fullName>
    </recommendedName>
</protein>
<sequence>MEYLSEIRDSQINFLLEKVEHRNYGKYLYEVSLTNVRGFVNEVLRFDFPVTAIIGPNGGGKTTILGAAGCAYKETKPGRFFTKSGVYDNSMQHWKIEYKIVDKAINSRNLVSRTAAFNNYKWTRDNLLSRKTLIFGVSRTVPATERKELKKCANTRFSVPANQVFSLDTHICECVGRILDKDINNFSQIKVDNRGKVTLLTGRTEQGLTYSEFHFGAGESSVIRMVIEIEACDDNSLVLIEEIENGLHPLATIRLVEYLISAAERKKIQVIFTTHSNDALVPLPHKAIWVALNNKIFQGKLDIHSLRAINGQISSQLVIFTEDLFAKKWIEAILSLADEFIPGSIEVHATSGDGTAVNINKYHNENPSIRVPSICYIDGDSNQETSETQYVFRLPGEMPESYIFLKIREKIDEIIGELTVSLHKPYESQEKVKQVINEVWRTNIDRHLLFSQIGKNLGFISEEVVRSAYLNIWCRCYPNEVQPILLKIKEHYSDVC</sequence>
<accession>A0A168MH23</accession>
<evidence type="ECO:0000313" key="3">
    <source>
        <dbReference type="Proteomes" id="UP000077407"/>
    </source>
</evidence>
<dbReference type="InterPro" id="IPR003959">
    <property type="entry name" value="ATPase_AAA_core"/>
</dbReference>
<dbReference type="InterPro" id="IPR038729">
    <property type="entry name" value="Rad50/SbcC_AAA"/>
</dbReference>